<dbReference type="OrthoDB" id="2830640at2759"/>
<sequence length="79" mass="8150">MPPVNPLNSLKTPEFAIIQGHVGSRSAILSASGGKILDSGALRAIAVVTIVLLPPTFTHAIFSISFFDYTPAQGSEVGG</sequence>
<name>A0A9P4K1F3_9PLEO</name>
<accession>A0A9P4K1F3</accession>
<reference evidence="2" key="1">
    <citation type="journal article" date="2020" name="Stud. Mycol.">
        <title>101 Dothideomycetes genomes: A test case for predicting lifestyles and emergence of pathogens.</title>
        <authorList>
            <person name="Haridas S."/>
            <person name="Albert R."/>
            <person name="Binder M."/>
            <person name="Bloem J."/>
            <person name="LaButti K."/>
            <person name="Salamov A."/>
            <person name="Andreopoulos B."/>
            <person name="Baker S."/>
            <person name="Barry K."/>
            <person name="Bills G."/>
            <person name="Bluhm B."/>
            <person name="Cannon C."/>
            <person name="Castanera R."/>
            <person name="Culley D."/>
            <person name="Daum C."/>
            <person name="Ezra D."/>
            <person name="Gonzalez J."/>
            <person name="Henrissat B."/>
            <person name="Kuo A."/>
            <person name="Liang C."/>
            <person name="Lipzen A."/>
            <person name="Lutzoni F."/>
            <person name="Magnuson J."/>
            <person name="Mondo S."/>
            <person name="Nolan M."/>
            <person name="Ohm R."/>
            <person name="Pangilinan J."/>
            <person name="Park H.-J."/>
            <person name="Ramirez L."/>
            <person name="Alfaro M."/>
            <person name="Sun H."/>
            <person name="Tritt A."/>
            <person name="Yoshinaga Y."/>
            <person name="Zwiers L.-H."/>
            <person name="Turgeon B."/>
            <person name="Goodwin S."/>
            <person name="Spatafora J."/>
            <person name="Crous P."/>
            <person name="Grigoriev I."/>
        </authorList>
    </citation>
    <scope>NUCLEOTIDE SEQUENCE [LARGE SCALE GENOMIC DNA]</scope>
    <source>
        <strain evidence="2">CBS 304.66</strain>
    </source>
</reference>
<keyword evidence="2" id="KW-1185">Reference proteome</keyword>
<evidence type="ECO:0000313" key="1">
    <source>
        <dbReference type="EMBL" id="KAF2257734.1"/>
    </source>
</evidence>
<dbReference type="Proteomes" id="UP000800093">
    <property type="component" value="Unassembled WGS sequence"/>
</dbReference>
<evidence type="ECO:0000313" key="2">
    <source>
        <dbReference type="Proteomes" id="UP000800093"/>
    </source>
</evidence>
<proteinExistence type="predicted"/>
<dbReference type="EMBL" id="ML986856">
    <property type="protein sequence ID" value="KAF2257734.1"/>
    <property type="molecule type" value="Genomic_DNA"/>
</dbReference>
<protein>
    <submittedName>
        <fullName evidence="1">Uncharacterized protein</fullName>
    </submittedName>
</protein>
<gene>
    <name evidence="1" type="ORF">CC78DRAFT_588069</name>
</gene>
<organism evidence="1 2">
    <name type="scientific">Lojkania enalia</name>
    <dbReference type="NCBI Taxonomy" id="147567"/>
    <lineage>
        <taxon>Eukaryota</taxon>
        <taxon>Fungi</taxon>
        <taxon>Dikarya</taxon>
        <taxon>Ascomycota</taxon>
        <taxon>Pezizomycotina</taxon>
        <taxon>Dothideomycetes</taxon>
        <taxon>Pleosporomycetidae</taxon>
        <taxon>Pleosporales</taxon>
        <taxon>Pleosporales incertae sedis</taxon>
        <taxon>Lojkania</taxon>
    </lineage>
</organism>
<comment type="caution">
    <text evidence="1">The sequence shown here is derived from an EMBL/GenBank/DDBJ whole genome shotgun (WGS) entry which is preliminary data.</text>
</comment>
<dbReference type="AlphaFoldDB" id="A0A9P4K1F3"/>